<dbReference type="PANTHER" id="PTHR43046:SF2">
    <property type="entry name" value="8-OXO-DGTP DIPHOSPHATASE-RELATED"/>
    <property type="match status" value="1"/>
</dbReference>
<dbReference type="Proteomes" id="UP000823934">
    <property type="component" value="Unassembled WGS sequence"/>
</dbReference>
<comment type="cofactor">
    <cofactor evidence="1">
        <name>Mg(2+)</name>
        <dbReference type="ChEBI" id="CHEBI:18420"/>
    </cofactor>
</comment>
<dbReference type="InterPro" id="IPR000086">
    <property type="entry name" value="NUDIX_hydrolase_dom"/>
</dbReference>
<dbReference type="InterPro" id="IPR020476">
    <property type="entry name" value="Nudix_hydrolase"/>
</dbReference>
<feature type="domain" description="Nudix hydrolase" evidence="3">
    <location>
        <begin position="8"/>
        <end position="139"/>
    </location>
</feature>
<keyword evidence="2" id="KW-0378">Hydrolase</keyword>
<accession>A0A9D1TVJ6</accession>
<organism evidence="4 5">
    <name type="scientific">Candidatus Ignatzschineria merdigallinarum</name>
    <dbReference type="NCBI Taxonomy" id="2838621"/>
    <lineage>
        <taxon>Bacteria</taxon>
        <taxon>Pseudomonadati</taxon>
        <taxon>Pseudomonadota</taxon>
        <taxon>Gammaproteobacteria</taxon>
        <taxon>Cardiobacteriales</taxon>
        <taxon>Ignatzschineriaceae</taxon>
        <taxon>Ignatzschineria</taxon>
    </lineage>
</organism>
<dbReference type="AlphaFoldDB" id="A0A9D1TVJ6"/>
<proteinExistence type="predicted"/>
<dbReference type="GO" id="GO:0016787">
    <property type="term" value="F:hydrolase activity"/>
    <property type="evidence" value="ECO:0007669"/>
    <property type="project" value="UniProtKB-KW"/>
</dbReference>
<comment type="caution">
    <text evidence="4">The sequence shown here is derived from an EMBL/GenBank/DDBJ whole genome shotgun (WGS) entry which is preliminary data.</text>
</comment>
<dbReference type="Gene3D" id="3.90.79.10">
    <property type="entry name" value="Nucleoside Triphosphate Pyrophosphohydrolase"/>
    <property type="match status" value="1"/>
</dbReference>
<evidence type="ECO:0000259" key="3">
    <source>
        <dbReference type="PROSITE" id="PS51462"/>
    </source>
</evidence>
<dbReference type="PRINTS" id="PR00502">
    <property type="entry name" value="NUDIXFAMILY"/>
</dbReference>
<gene>
    <name evidence="4" type="ORF">H9889_07610</name>
</gene>
<dbReference type="PROSITE" id="PS51462">
    <property type="entry name" value="NUDIX"/>
    <property type="match status" value="1"/>
</dbReference>
<evidence type="ECO:0000256" key="1">
    <source>
        <dbReference type="ARBA" id="ARBA00001946"/>
    </source>
</evidence>
<evidence type="ECO:0000256" key="2">
    <source>
        <dbReference type="ARBA" id="ARBA00022801"/>
    </source>
</evidence>
<dbReference type="InterPro" id="IPR015797">
    <property type="entry name" value="NUDIX_hydrolase-like_dom_sf"/>
</dbReference>
<evidence type="ECO:0000313" key="4">
    <source>
        <dbReference type="EMBL" id="HIW07174.1"/>
    </source>
</evidence>
<dbReference type="Pfam" id="PF00293">
    <property type="entry name" value="NUDIX"/>
    <property type="match status" value="1"/>
</dbReference>
<sequence length="155" mass="17277">MTIVDESKLFILAAGIIIDPKGRLLVVRKQNTHKYMLPGGKIDEGESPIEALMRELHEEISLTIPPTLAHFIKEYDAPAANEPGYFIRSNLFFILLPELIEIAPAAEIAEAIWITPKDIPNYDFAPLMTSFVIPTWLDLVNDIGESLGFDSNLDA</sequence>
<reference evidence="4" key="1">
    <citation type="journal article" date="2021" name="PeerJ">
        <title>Extensive microbial diversity within the chicken gut microbiome revealed by metagenomics and culture.</title>
        <authorList>
            <person name="Gilroy R."/>
            <person name="Ravi A."/>
            <person name="Getino M."/>
            <person name="Pursley I."/>
            <person name="Horton D.L."/>
            <person name="Alikhan N.F."/>
            <person name="Baker D."/>
            <person name="Gharbi K."/>
            <person name="Hall N."/>
            <person name="Watson M."/>
            <person name="Adriaenssens E.M."/>
            <person name="Foster-Nyarko E."/>
            <person name="Jarju S."/>
            <person name="Secka A."/>
            <person name="Antonio M."/>
            <person name="Oren A."/>
            <person name="Chaudhuri R.R."/>
            <person name="La Ragione R."/>
            <person name="Hildebrand F."/>
            <person name="Pallen M.J."/>
        </authorList>
    </citation>
    <scope>NUCLEOTIDE SEQUENCE</scope>
    <source>
        <strain evidence="4">CHK160-9182</strain>
    </source>
</reference>
<dbReference type="EMBL" id="DXHP01000170">
    <property type="protein sequence ID" value="HIW07174.1"/>
    <property type="molecule type" value="Genomic_DNA"/>
</dbReference>
<name>A0A9D1TVJ6_9GAMM</name>
<dbReference type="PANTHER" id="PTHR43046">
    <property type="entry name" value="GDP-MANNOSE MANNOSYL HYDROLASE"/>
    <property type="match status" value="1"/>
</dbReference>
<protein>
    <submittedName>
        <fullName evidence="4">NUDIX domain-containing protein</fullName>
    </submittedName>
</protein>
<dbReference type="SUPFAM" id="SSF55811">
    <property type="entry name" value="Nudix"/>
    <property type="match status" value="1"/>
</dbReference>
<reference evidence="4" key="2">
    <citation type="submission" date="2021-04" db="EMBL/GenBank/DDBJ databases">
        <authorList>
            <person name="Gilroy R."/>
        </authorList>
    </citation>
    <scope>NUCLEOTIDE SEQUENCE</scope>
    <source>
        <strain evidence="4">CHK160-9182</strain>
    </source>
</reference>
<dbReference type="CDD" id="cd04690">
    <property type="entry name" value="NUDIX_Hydrolase"/>
    <property type="match status" value="1"/>
</dbReference>
<evidence type="ECO:0000313" key="5">
    <source>
        <dbReference type="Proteomes" id="UP000823934"/>
    </source>
</evidence>